<dbReference type="NCBIfam" id="NF008229">
    <property type="entry name" value="PRK10996.1"/>
    <property type="match status" value="1"/>
</dbReference>
<dbReference type="InterPro" id="IPR005746">
    <property type="entry name" value="Thioredoxin"/>
</dbReference>
<name>A0A095UL99_9GAMM</name>
<keyword evidence="4" id="KW-0249">Electron transport</keyword>
<comment type="caution">
    <text evidence="9">The sequence shown here is derived from an EMBL/GenBank/DDBJ whole genome shotgun (WGS) entry which is preliminary data.</text>
</comment>
<evidence type="ECO:0000313" key="9">
    <source>
        <dbReference type="EMBL" id="KGD63290.1"/>
    </source>
</evidence>
<evidence type="ECO:0000313" key="10">
    <source>
        <dbReference type="Proteomes" id="UP000029444"/>
    </source>
</evidence>
<protein>
    <recommendedName>
        <fullName evidence="7">Thioredoxin</fullName>
    </recommendedName>
</protein>
<keyword evidence="10" id="KW-1185">Reference proteome</keyword>
<dbReference type="Proteomes" id="UP000029444">
    <property type="component" value="Unassembled WGS sequence"/>
</dbReference>
<sequence length="142" mass="15750">MAIELTCPSCGAINRVPEERLQQRPVCGKCKNVLLNGQPLVATDASFQRLLDRNGLPLVLDFWASWCGPCQQFAPTFQACAADFVSQARFIKVDTEACPQTAARFQIRSIPTLMIVKNGKEVTRLSGALPKAQFVQWLNQQL</sequence>
<dbReference type="Pfam" id="PF00085">
    <property type="entry name" value="Thioredoxin"/>
    <property type="match status" value="1"/>
</dbReference>
<keyword evidence="6" id="KW-0676">Redox-active center</keyword>
<dbReference type="GO" id="GO:0046872">
    <property type="term" value="F:metal ion binding"/>
    <property type="evidence" value="ECO:0007669"/>
    <property type="project" value="UniProtKB-KW"/>
</dbReference>
<dbReference type="InterPro" id="IPR013766">
    <property type="entry name" value="Thioredoxin_domain"/>
</dbReference>
<dbReference type="NCBIfam" id="TIGR01068">
    <property type="entry name" value="thioredoxin"/>
    <property type="match status" value="1"/>
</dbReference>
<reference evidence="9 10" key="1">
    <citation type="submission" date="2012-09" db="EMBL/GenBank/DDBJ databases">
        <title>Genome Sequence of alkane-degrading Bacterium Alcanivorax sp. 19-m-6.</title>
        <authorList>
            <person name="Lai Q."/>
            <person name="Shao Z."/>
        </authorList>
    </citation>
    <scope>NUCLEOTIDE SEQUENCE [LARGE SCALE GENOMIC DNA]</scope>
    <source>
        <strain evidence="9 10">19-m-6</strain>
    </source>
</reference>
<dbReference type="PANTHER" id="PTHR45663">
    <property type="entry name" value="GEO12009P1"/>
    <property type="match status" value="1"/>
</dbReference>
<evidence type="ECO:0000256" key="5">
    <source>
        <dbReference type="ARBA" id="ARBA00023157"/>
    </source>
</evidence>
<organism evidence="9 10">
    <name type="scientific">Alcanivorax nanhaiticus</name>
    <dbReference type="NCBI Taxonomy" id="1177154"/>
    <lineage>
        <taxon>Bacteria</taxon>
        <taxon>Pseudomonadati</taxon>
        <taxon>Pseudomonadota</taxon>
        <taxon>Gammaproteobacteria</taxon>
        <taxon>Oceanospirillales</taxon>
        <taxon>Alcanivoracaceae</taxon>
        <taxon>Alcanivorax</taxon>
    </lineage>
</organism>
<dbReference type="SUPFAM" id="SSF52833">
    <property type="entry name" value="Thioredoxin-like"/>
    <property type="match status" value="1"/>
</dbReference>
<dbReference type="eggNOG" id="COG3118">
    <property type="taxonomic scope" value="Bacteria"/>
</dbReference>
<evidence type="ECO:0000256" key="2">
    <source>
        <dbReference type="ARBA" id="ARBA00022448"/>
    </source>
</evidence>
<dbReference type="PROSITE" id="PS00194">
    <property type="entry name" value="THIOREDOXIN_1"/>
    <property type="match status" value="1"/>
</dbReference>
<dbReference type="OrthoDB" id="9790390at2"/>
<keyword evidence="3" id="KW-0479">Metal-binding</keyword>
<dbReference type="InterPro" id="IPR017937">
    <property type="entry name" value="Thioredoxin_CS"/>
</dbReference>
<gene>
    <name evidence="9" type="ORF">Y5S_03445</name>
</gene>
<keyword evidence="5" id="KW-1015">Disulfide bond</keyword>
<dbReference type="STRING" id="1177154.Y5S_03445"/>
<comment type="similarity">
    <text evidence="1">Belongs to the thioredoxin family.</text>
</comment>
<evidence type="ECO:0000256" key="6">
    <source>
        <dbReference type="ARBA" id="ARBA00023284"/>
    </source>
</evidence>
<dbReference type="PATRIC" id="fig|1177154.3.peg.3454"/>
<feature type="domain" description="Thioredoxin" evidence="8">
    <location>
        <begin position="18"/>
        <end position="142"/>
    </location>
</feature>
<dbReference type="PANTHER" id="PTHR45663:SF40">
    <property type="entry name" value="THIOREDOXIN 2"/>
    <property type="match status" value="1"/>
</dbReference>
<evidence type="ECO:0000256" key="4">
    <source>
        <dbReference type="ARBA" id="ARBA00022982"/>
    </source>
</evidence>
<keyword evidence="2" id="KW-0813">Transport</keyword>
<proteinExistence type="inferred from homology"/>
<dbReference type="InterPro" id="IPR036249">
    <property type="entry name" value="Thioredoxin-like_sf"/>
</dbReference>
<evidence type="ECO:0000256" key="7">
    <source>
        <dbReference type="NCBIfam" id="TIGR01068"/>
    </source>
</evidence>
<dbReference type="EMBL" id="ARXV01000019">
    <property type="protein sequence ID" value="KGD63290.1"/>
    <property type="molecule type" value="Genomic_DNA"/>
</dbReference>
<dbReference type="CDD" id="cd02947">
    <property type="entry name" value="TRX_family"/>
    <property type="match status" value="1"/>
</dbReference>
<dbReference type="PRINTS" id="PR00421">
    <property type="entry name" value="THIOREDOXIN"/>
</dbReference>
<dbReference type="AlphaFoldDB" id="A0A095UL99"/>
<dbReference type="GO" id="GO:0005829">
    <property type="term" value="C:cytosol"/>
    <property type="evidence" value="ECO:0007669"/>
    <property type="project" value="TreeGrafter"/>
</dbReference>
<evidence type="ECO:0000256" key="3">
    <source>
        <dbReference type="ARBA" id="ARBA00022723"/>
    </source>
</evidence>
<dbReference type="Gene3D" id="2.30.30.380">
    <property type="entry name" value="Zn-finger domain of Sec23/24"/>
    <property type="match status" value="1"/>
</dbReference>
<dbReference type="InterPro" id="IPR049299">
    <property type="entry name" value="Thio2_N"/>
</dbReference>
<dbReference type="FunFam" id="3.40.30.10:FF:000001">
    <property type="entry name" value="Thioredoxin"/>
    <property type="match status" value="1"/>
</dbReference>
<dbReference type="PROSITE" id="PS51352">
    <property type="entry name" value="THIOREDOXIN_2"/>
    <property type="match status" value="1"/>
</dbReference>
<evidence type="ECO:0000259" key="8">
    <source>
        <dbReference type="PROSITE" id="PS51352"/>
    </source>
</evidence>
<accession>A0A095UL99</accession>
<dbReference type="GO" id="GO:0015035">
    <property type="term" value="F:protein-disulfide reductase activity"/>
    <property type="evidence" value="ECO:0007669"/>
    <property type="project" value="UniProtKB-UniRule"/>
</dbReference>
<dbReference type="Gene3D" id="3.40.30.10">
    <property type="entry name" value="Glutaredoxin"/>
    <property type="match status" value="1"/>
</dbReference>
<dbReference type="RefSeq" id="WP_035234873.1">
    <property type="nucleotide sequence ID" value="NZ_ARXV01000019.1"/>
</dbReference>
<evidence type="ECO:0000256" key="1">
    <source>
        <dbReference type="ARBA" id="ARBA00008987"/>
    </source>
</evidence>
<dbReference type="Pfam" id="PF21352">
    <property type="entry name" value="Zn_ribbon_Thio2"/>
    <property type="match status" value="1"/>
</dbReference>